<dbReference type="EMBL" id="CAACVG010012435">
    <property type="protein sequence ID" value="VEN60264.1"/>
    <property type="molecule type" value="Genomic_DNA"/>
</dbReference>
<proteinExistence type="predicted"/>
<evidence type="ECO:0000313" key="1">
    <source>
        <dbReference type="EMBL" id="VEN60264.1"/>
    </source>
</evidence>
<keyword evidence="2" id="KW-1185">Reference proteome</keyword>
<dbReference type="AlphaFoldDB" id="A0A653DJS5"/>
<dbReference type="OrthoDB" id="6758671at2759"/>
<evidence type="ECO:0000313" key="2">
    <source>
        <dbReference type="Proteomes" id="UP000410492"/>
    </source>
</evidence>
<gene>
    <name evidence="1" type="ORF">CALMAC_LOCUS18020</name>
</gene>
<organism evidence="1 2">
    <name type="scientific">Callosobruchus maculatus</name>
    <name type="common">Southern cowpea weevil</name>
    <name type="synonym">Pulse bruchid</name>
    <dbReference type="NCBI Taxonomy" id="64391"/>
    <lineage>
        <taxon>Eukaryota</taxon>
        <taxon>Metazoa</taxon>
        <taxon>Ecdysozoa</taxon>
        <taxon>Arthropoda</taxon>
        <taxon>Hexapoda</taxon>
        <taxon>Insecta</taxon>
        <taxon>Pterygota</taxon>
        <taxon>Neoptera</taxon>
        <taxon>Endopterygota</taxon>
        <taxon>Coleoptera</taxon>
        <taxon>Polyphaga</taxon>
        <taxon>Cucujiformia</taxon>
        <taxon>Chrysomeloidea</taxon>
        <taxon>Chrysomelidae</taxon>
        <taxon>Bruchinae</taxon>
        <taxon>Bruchini</taxon>
        <taxon>Callosobruchus</taxon>
    </lineage>
</organism>
<sequence>SIFNFISPTNYIRYNTFFLAYKAFWRSPALGTCACIVHFSHSEILYLQSSDTKNKYKEWERVEVKQSREWPR</sequence>
<accession>A0A653DJS5</accession>
<dbReference type="Proteomes" id="UP000410492">
    <property type="component" value="Unassembled WGS sequence"/>
</dbReference>
<name>A0A653DJS5_CALMS</name>
<reference evidence="1 2" key="1">
    <citation type="submission" date="2019-01" db="EMBL/GenBank/DDBJ databases">
        <authorList>
            <person name="Sayadi A."/>
        </authorList>
    </citation>
    <scope>NUCLEOTIDE SEQUENCE [LARGE SCALE GENOMIC DNA]</scope>
</reference>
<feature type="non-terminal residue" evidence="1">
    <location>
        <position position="1"/>
    </location>
</feature>
<protein>
    <submittedName>
        <fullName evidence="1">Uncharacterized protein</fullName>
    </submittedName>
</protein>